<keyword evidence="2" id="KW-0472">Membrane</keyword>
<dbReference type="InterPro" id="IPR025738">
    <property type="entry name" value="BatD"/>
</dbReference>
<evidence type="ECO:0000256" key="1">
    <source>
        <dbReference type="PROSITE-ProRule" id="PRU00339"/>
    </source>
</evidence>
<feature type="transmembrane region" description="Helical" evidence="2">
    <location>
        <begin position="785"/>
        <end position="804"/>
    </location>
</feature>
<reference evidence="5" key="2">
    <citation type="journal article" date="2021" name="PeerJ">
        <title>Extensive microbial diversity within the chicken gut microbiome revealed by metagenomics and culture.</title>
        <authorList>
            <person name="Gilroy R."/>
            <person name="Ravi A."/>
            <person name="Getino M."/>
            <person name="Pursley I."/>
            <person name="Horton D.L."/>
            <person name="Alikhan N.F."/>
            <person name="Baker D."/>
            <person name="Gharbi K."/>
            <person name="Hall N."/>
            <person name="Watson M."/>
            <person name="Adriaenssens E.M."/>
            <person name="Foster-Nyarko E."/>
            <person name="Jarju S."/>
            <person name="Secka A."/>
            <person name="Antonio M."/>
            <person name="Oren A."/>
            <person name="Chaudhuri R.R."/>
            <person name="La Ragione R."/>
            <person name="Hildebrand F."/>
            <person name="Pallen M.J."/>
        </authorList>
    </citation>
    <scope>NUCLEOTIDE SEQUENCE</scope>
    <source>
        <strain evidence="5">G3-8215</strain>
    </source>
</reference>
<feature type="repeat" description="TPR" evidence="1">
    <location>
        <begin position="679"/>
        <end position="712"/>
    </location>
</feature>
<evidence type="ECO:0000313" key="5">
    <source>
        <dbReference type="EMBL" id="MBO8483232.1"/>
    </source>
</evidence>
<feature type="domain" description="SH3b" evidence="4">
    <location>
        <begin position="812"/>
        <end position="875"/>
    </location>
</feature>
<accession>A0A940IH96</accession>
<dbReference type="PROSITE" id="PS50005">
    <property type="entry name" value="TPR"/>
    <property type="match status" value="1"/>
</dbReference>
<keyword evidence="2" id="KW-0812">Transmembrane</keyword>
<protein>
    <submittedName>
        <fullName evidence="5">BatD family protein</fullName>
    </submittedName>
</protein>
<name>A0A940IH96_9BACT</name>
<comment type="caution">
    <text evidence="5">The sequence shown here is derived from an EMBL/GenBank/DDBJ whole genome shotgun (WGS) entry which is preliminary data.</text>
</comment>
<dbReference type="Pfam" id="PF13584">
    <property type="entry name" value="BatD"/>
    <property type="match status" value="2"/>
</dbReference>
<organism evidence="5 6">
    <name type="scientific">Candidatus Cryptobacteroides avicola</name>
    <dbReference type="NCBI Taxonomy" id="2840757"/>
    <lineage>
        <taxon>Bacteria</taxon>
        <taxon>Pseudomonadati</taxon>
        <taxon>Bacteroidota</taxon>
        <taxon>Bacteroidia</taxon>
        <taxon>Bacteroidales</taxon>
        <taxon>Candidatus Cryptobacteroides</taxon>
    </lineage>
</organism>
<dbReference type="EMBL" id="JADILV010000024">
    <property type="protein sequence ID" value="MBO8483232.1"/>
    <property type="molecule type" value="Genomic_DNA"/>
</dbReference>
<keyword evidence="2" id="KW-1133">Transmembrane helix</keyword>
<dbReference type="PROSITE" id="PS50293">
    <property type="entry name" value="TPR_REGION"/>
    <property type="match status" value="1"/>
</dbReference>
<keyword evidence="3" id="KW-0732">Signal</keyword>
<feature type="chain" id="PRO_5037183920" evidence="3">
    <location>
        <begin position="20"/>
        <end position="875"/>
    </location>
</feature>
<dbReference type="AlphaFoldDB" id="A0A940IH96"/>
<reference evidence="5" key="1">
    <citation type="submission" date="2020-10" db="EMBL/GenBank/DDBJ databases">
        <authorList>
            <person name="Gilroy R."/>
        </authorList>
    </citation>
    <scope>NUCLEOTIDE SEQUENCE</scope>
    <source>
        <strain evidence="5">G3-8215</strain>
    </source>
</reference>
<feature type="transmembrane region" description="Helical" evidence="2">
    <location>
        <begin position="753"/>
        <end position="773"/>
    </location>
</feature>
<dbReference type="Pfam" id="PF00515">
    <property type="entry name" value="TPR_1"/>
    <property type="match status" value="1"/>
</dbReference>
<dbReference type="Gene3D" id="2.30.30.40">
    <property type="entry name" value="SH3 Domains"/>
    <property type="match status" value="1"/>
</dbReference>
<evidence type="ECO:0000259" key="4">
    <source>
        <dbReference type="PROSITE" id="PS51781"/>
    </source>
</evidence>
<proteinExistence type="predicted"/>
<sequence length="875" mass="95512">MRRLTAILFSIFSAAAAMQAQTSMRVDAPNVVAADEQFNITFILEGEDSPSDFQWSQGDDFQLIWGPQEGRSTSLQIINGKRTRSSQFTYTYILMPKKAGTFTLPRATAKVKGKEISSSAMTIEVVPASSGGTGRASSSGGRQSTDNVAGIQDDDIFLRLTLSRTDVVVGEPITATLKLYQRVNIAGFEDARFPSFNGFWSQEVEAPTNIEFRRESYDNKIYNTAVLRKYVLIPQQTGTINIDPAELVCLVNIRVSSGGGASIFDGFFDDYRTIRKRVTSSSYKVNVSPLPSGAPASFGGGVGKFTISAKMSKDSLTTHEASSLIVTISGKGNVSLLEAPEVKLPLDFEAYDVKTSENTSKSSGGTSGSKIYEFPFIPRSHGDFTVEPIKYSYYDIDAGKYVTLSTGPIKLHVKKGKVQDQETGTAMASLPSVNRQGVKSLGEDVRYIHTKLPSLSPKGDFFVTSSLFWILSAAVLLAGVLVWAIFMKVAARRADIVGTKTRRATKMAMKRLKAAENYLNQNLYSAFYEELHKAVLGFISDKLNMSAAEFSKEKISETLLSGGVDGTLTDSLIGILDACEFARYSPDAGHEAMKKHYQEALDVISSIDSSMKNKKNHKASGAAAVAAVLMLSLPSVADAANDSYVDSLWTAATGFYAAGEWEDALSVFSAIDRLGLESPYLYCNIGDAYFKTADYPHAILYYERALKLDPSCSDARYNLQVVSGLVQDKIDPVPEFILKNWARSVCYTLDSNAWAWLSIVFLAITVAMVLLFLLSGTPAARKTGFSLAVVFVLITVSSFSFSVWQKNDYMRADGAIVMVPVTSVKSSPSEEVSKDLFILHEGTKVSVLDAVGDWRNIELADGRQGWIHTDDIEVI</sequence>
<dbReference type="PANTHER" id="PTHR40940">
    <property type="entry name" value="PROTEIN BATD-RELATED"/>
    <property type="match status" value="1"/>
</dbReference>
<dbReference type="Gene3D" id="1.25.40.10">
    <property type="entry name" value="Tetratricopeptide repeat domain"/>
    <property type="match status" value="1"/>
</dbReference>
<dbReference type="SMART" id="SM00287">
    <property type="entry name" value="SH3b"/>
    <property type="match status" value="1"/>
</dbReference>
<dbReference type="InterPro" id="IPR003646">
    <property type="entry name" value="SH3-like_bac-type"/>
</dbReference>
<evidence type="ECO:0000256" key="2">
    <source>
        <dbReference type="SAM" id="Phobius"/>
    </source>
</evidence>
<dbReference type="SUPFAM" id="SSF48452">
    <property type="entry name" value="TPR-like"/>
    <property type="match status" value="1"/>
</dbReference>
<dbReference type="PANTHER" id="PTHR40940:SF2">
    <property type="entry name" value="BATD"/>
    <property type="match status" value="1"/>
</dbReference>
<keyword evidence="1" id="KW-0802">TPR repeat</keyword>
<dbReference type="InterPro" id="IPR011990">
    <property type="entry name" value="TPR-like_helical_dom_sf"/>
</dbReference>
<dbReference type="PROSITE" id="PS51781">
    <property type="entry name" value="SH3B"/>
    <property type="match status" value="1"/>
</dbReference>
<evidence type="ECO:0000313" key="6">
    <source>
        <dbReference type="Proteomes" id="UP000725002"/>
    </source>
</evidence>
<dbReference type="Proteomes" id="UP000725002">
    <property type="component" value="Unassembled WGS sequence"/>
</dbReference>
<evidence type="ECO:0000256" key="3">
    <source>
        <dbReference type="SAM" id="SignalP"/>
    </source>
</evidence>
<gene>
    <name evidence="5" type="ORF">IAB75_03850</name>
</gene>
<feature type="signal peptide" evidence="3">
    <location>
        <begin position="1"/>
        <end position="19"/>
    </location>
</feature>
<feature type="transmembrane region" description="Helical" evidence="2">
    <location>
        <begin position="467"/>
        <end position="486"/>
    </location>
</feature>
<dbReference type="InterPro" id="IPR019734">
    <property type="entry name" value="TPR_rpt"/>
</dbReference>
<dbReference type="SMART" id="SM00028">
    <property type="entry name" value="TPR"/>
    <property type="match status" value="1"/>
</dbReference>